<dbReference type="GO" id="GO:0051213">
    <property type="term" value="F:dioxygenase activity"/>
    <property type="evidence" value="ECO:0007669"/>
    <property type="project" value="UniProtKB-KW"/>
</dbReference>
<evidence type="ECO:0000256" key="5">
    <source>
        <dbReference type="ARBA" id="ARBA00023014"/>
    </source>
</evidence>
<feature type="domain" description="Rieske" evidence="6">
    <location>
        <begin position="50"/>
        <end position="151"/>
    </location>
</feature>
<comment type="caution">
    <text evidence="7">The sequence shown here is derived from an EMBL/GenBank/DDBJ whole genome shotgun (WGS) entry which is preliminary data.</text>
</comment>
<proteinExistence type="predicted"/>
<evidence type="ECO:0000259" key="6">
    <source>
        <dbReference type="PROSITE" id="PS51296"/>
    </source>
</evidence>
<reference evidence="7" key="2">
    <citation type="submission" date="2021-06" db="EMBL/GenBank/DDBJ databases">
        <title>Genomic Description and Analysis of Intracellular Bacteria, Candidatus Berkiella cookevillensis and Candidatus Berkiella aquae.</title>
        <authorList>
            <person name="Kidane D.T."/>
            <person name="Mehari Y.T."/>
            <person name="Rice F.C."/>
            <person name="Arivett B.A."/>
            <person name="Farone A.L."/>
            <person name="Berk S.G."/>
            <person name="Farone M.B."/>
        </authorList>
    </citation>
    <scope>NUCLEOTIDE SEQUENCE</scope>
    <source>
        <strain evidence="7">HT99</strain>
    </source>
</reference>
<keyword evidence="2" id="KW-0479">Metal-binding</keyword>
<dbReference type="SUPFAM" id="SSF55961">
    <property type="entry name" value="Bet v1-like"/>
    <property type="match status" value="1"/>
</dbReference>
<reference evidence="7" key="1">
    <citation type="journal article" date="2016" name="Genome Announc.">
        <title>Draft Genome Sequences of Two Novel Amoeba-Resistant Intranuclear Bacteria, 'Candidatus Berkiella cookevillensis' and 'Candidatus Berkiella aquae'.</title>
        <authorList>
            <person name="Mehari Y.T."/>
            <person name="Arivett B.A."/>
            <person name="Farone A.L."/>
            <person name="Gunderson J.H."/>
            <person name="Farone M.B."/>
        </authorList>
    </citation>
    <scope>NUCLEOTIDE SEQUENCE</scope>
    <source>
        <strain evidence="7">HT99</strain>
    </source>
</reference>
<evidence type="ECO:0000256" key="3">
    <source>
        <dbReference type="ARBA" id="ARBA00023002"/>
    </source>
</evidence>
<sequence>MLYSFDVLHSLQAIAKLTMYFIPEQLNIQTQQLREHTVFNNWDVMTEGWYIALKSSDLKKATAKSCLLGKQRIVFFRGDSGSVYALDAFCPHMGVDLGLGNVIGENIQCLFHHWQFNENGQCVDIPCQEEVPSNVCLAHYAVTEKYGYIWIWPDQSSKAKVLEIPELEDKAIFFKHDEAYFRGCHFHITMVNGIDAQHLRTVHDLAVNMQASLCEPQPHHLEISMRGEFPQGNKRAQWMRKLFGGQYAYRMIYAYGTIGALTMMQNVKLFGKWNLPMLHMLYAYLPLKEKRSKVVPIYVTQKRKGVLGWIISHFLLWLTQRLFYFLKEEDGMIYENIRFNTNSLLKIDQPIAKYIAYINRLKPSKWSARDIGKP</sequence>
<dbReference type="PANTHER" id="PTHR21266">
    <property type="entry name" value="IRON-SULFUR DOMAIN CONTAINING PROTEIN"/>
    <property type="match status" value="1"/>
</dbReference>
<accession>A0AAE3L7X1</accession>
<organism evidence="7 8">
    <name type="scientific">Candidatus Berkiella aquae</name>
    <dbReference type="NCBI Taxonomy" id="295108"/>
    <lineage>
        <taxon>Bacteria</taxon>
        <taxon>Pseudomonadati</taxon>
        <taxon>Pseudomonadota</taxon>
        <taxon>Gammaproteobacteria</taxon>
        <taxon>Candidatus Berkiellales</taxon>
        <taxon>Candidatus Berkiellaceae</taxon>
        <taxon>Candidatus Berkiella</taxon>
    </lineage>
</organism>
<dbReference type="PANTHER" id="PTHR21266:SF60">
    <property type="entry name" value="3-KETOSTEROID-9-ALPHA-MONOOXYGENASE, OXYGENASE COMPONENT"/>
    <property type="match status" value="1"/>
</dbReference>
<keyword evidence="5" id="KW-0411">Iron-sulfur</keyword>
<evidence type="ECO:0000313" key="7">
    <source>
        <dbReference type="EMBL" id="MCS5710325.1"/>
    </source>
</evidence>
<evidence type="ECO:0000313" key="8">
    <source>
        <dbReference type="Proteomes" id="UP000051497"/>
    </source>
</evidence>
<dbReference type="Gene3D" id="2.102.10.10">
    <property type="entry name" value="Rieske [2Fe-2S] iron-sulphur domain"/>
    <property type="match status" value="1"/>
</dbReference>
<evidence type="ECO:0000256" key="1">
    <source>
        <dbReference type="ARBA" id="ARBA00022714"/>
    </source>
</evidence>
<dbReference type="SUPFAM" id="SSF50022">
    <property type="entry name" value="ISP domain"/>
    <property type="match status" value="1"/>
</dbReference>
<evidence type="ECO:0000256" key="4">
    <source>
        <dbReference type="ARBA" id="ARBA00023004"/>
    </source>
</evidence>
<keyword evidence="4" id="KW-0408">Iron</keyword>
<dbReference type="InterPro" id="IPR050584">
    <property type="entry name" value="Cholesterol_7-desaturase"/>
</dbReference>
<dbReference type="GO" id="GO:0051537">
    <property type="term" value="F:2 iron, 2 sulfur cluster binding"/>
    <property type="evidence" value="ECO:0007669"/>
    <property type="project" value="UniProtKB-KW"/>
</dbReference>
<name>A0AAE3L7X1_9GAMM</name>
<protein>
    <submittedName>
        <fullName evidence="7">Aromatic ring-hydroxylating dioxygenase subunit alpha</fullName>
    </submittedName>
</protein>
<keyword evidence="7" id="KW-0223">Dioxygenase</keyword>
<dbReference type="GO" id="GO:0046872">
    <property type="term" value="F:metal ion binding"/>
    <property type="evidence" value="ECO:0007669"/>
    <property type="project" value="UniProtKB-KW"/>
</dbReference>
<evidence type="ECO:0000256" key="2">
    <source>
        <dbReference type="ARBA" id="ARBA00022723"/>
    </source>
</evidence>
<dbReference type="InterPro" id="IPR036922">
    <property type="entry name" value="Rieske_2Fe-2S_sf"/>
</dbReference>
<dbReference type="Pfam" id="PF00355">
    <property type="entry name" value="Rieske"/>
    <property type="match status" value="1"/>
</dbReference>
<keyword evidence="8" id="KW-1185">Reference proteome</keyword>
<keyword evidence="3" id="KW-0560">Oxidoreductase</keyword>
<dbReference type="AlphaFoldDB" id="A0AAE3L7X1"/>
<dbReference type="RefSeq" id="WP_200957106.1">
    <property type="nucleotide sequence ID" value="NZ_LKAJ02000001.1"/>
</dbReference>
<dbReference type="InterPro" id="IPR017941">
    <property type="entry name" value="Rieske_2Fe-2S"/>
</dbReference>
<dbReference type="EMBL" id="LKAJ02000001">
    <property type="protein sequence ID" value="MCS5710325.1"/>
    <property type="molecule type" value="Genomic_DNA"/>
</dbReference>
<dbReference type="Proteomes" id="UP000051497">
    <property type="component" value="Unassembled WGS sequence"/>
</dbReference>
<dbReference type="PROSITE" id="PS51296">
    <property type="entry name" value="RIESKE"/>
    <property type="match status" value="1"/>
</dbReference>
<gene>
    <name evidence="7" type="ORF">HT99x_002705</name>
</gene>
<dbReference type="Gene3D" id="3.90.380.10">
    <property type="entry name" value="Naphthalene 1,2-dioxygenase Alpha Subunit, Chain A, domain 1"/>
    <property type="match status" value="1"/>
</dbReference>
<keyword evidence="1" id="KW-0001">2Fe-2S</keyword>